<dbReference type="AlphaFoldDB" id="A0A7G9B199"/>
<keyword evidence="2" id="KW-1003">Cell membrane</keyword>
<keyword evidence="3 6" id="KW-0812">Transmembrane</keyword>
<comment type="subcellular location">
    <subcellularLocation>
        <location evidence="1">Cell membrane</location>
        <topology evidence="1">Multi-pass membrane protein</topology>
    </subcellularLocation>
</comment>
<organism evidence="7 8">
    <name type="scientific">Oscillibacter hominis</name>
    <dbReference type="NCBI Taxonomy" id="2763056"/>
    <lineage>
        <taxon>Bacteria</taxon>
        <taxon>Bacillati</taxon>
        <taxon>Bacillota</taxon>
        <taxon>Clostridia</taxon>
        <taxon>Eubacteriales</taxon>
        <taxon>Oscillospiraceae</taxon>
        <taxon>Oscillibacter</taxon>
    </lineage>
</organism>
<name>A0A7G9B199_9FIRM</name>
<feature type="transmembrane region" description="Helical" evidence="6">
    <location>
        <begin position="108"/>
        <end position="124"/>
    </location>
</feature>
<dbReference type="Pfam" id="PF02690">
    <property type="entry name" value="Na_Pi_cotrans"/>
    <property type="match status" value="1"/>
</dbReference>
<feature type="transmembrane region" description="Helical" evidence="6">
    <location>
        <begin position="171"/>
        <end position="193"/>
    </location>
</feature>
<accession>A0A7G9B199</accession>
<evidence type="ECO:0000256" key="4">
    <source>
        <dbReference type="ARBA" id="ARBA00022989"/>
    </source>
</evidence>
<keyword evidence="8" id="KW-1185">Reference proteome</keyword>
<sequence>MEVLTGILCAMALFLFGMSLLGESLQAMFEKGRGLHTLPKRGGFLLGVGVTALLQSSSATTVLAVSLCDSGLLSFSQASAAIAGANVGTTSTAWLLCLGWSVPEGEEVVLALLAVAGLGLYLAARRRTAGAALIGLFLLLSGMRSLVAAAAPLGDTALFLRLASLAEHPMLGFLAGAAFTGVLQSSSVSVGMLQALAAGGTLRRAAAVPLLLGINVGTCSTTLLSALGCGTAGRRAAAFHLRFNLVGAALWMPIFLWRGLLAAPVTPVEIAACHTLFNLTASVAALPTVEQYRVLHGLQSTAGRKKRRPAHGAKSKAE</sequence>
<feature type="transmembrane region" description="Helical" evidence="6">
    <location>
        <begin position="80"/>
        <end position="102"/>
    </location>
</feature>
<dbReference type="NCBIfam" id="NF037997">
    <property type="entry name" value="Na_Pi_symport"/>
    <property type="match status" value="1"/>
</dbReference>
<evidence type="ECO:0000256" key="2">
    <source>
        <dbReference type="ARBA" id="ARBA00022475"/>
    </source>
</evidence>
<dbReference type="InterPro" id="IPR003841">
    <property type="entry name" value="Na/Pi_transpt"/>
</dbReference>
<dbReference type="GO" id="GO:0044341">
    <property type="term" value="P:sodium-dependent phosphate transport"/>
    <property type="evidence" value="ECO:0007669"/>
    <property type="project" value="InterPro"/>
</dbReference>
<feature type="transmembrane region" description="Helical" evidence="6">
    <location>
        <begin position="131"/>
        <end position="151"/>
    </location>
</feature>
<evidence type="ECO:0000256" key="1">
    <source>
        <dbReference type="ARBA" id="ARBA00004651"/>
    </source>
</evidence>
<dbReference type="RefSeq" id="WP_187331921.1">
    <property type="nucleotide sequence ID" value="NZ_CP060490.1"/>
</dbReference>
<reference evidence="7 8" key="1">
    <citation type="submission" date="2020-08" db="EMBL/GenBank/DDBJ databases">
        <authorList>
            <person name="Liu C."/>
            <person name="Sun Q."/>
        </authorList>
    </citation>
    <scope>NUCLEOTIDE SEQUENCE [LARGE SCALE GENOMIC DNA]</scope>
    <source>
        <strain evidence="7 8">NSJ-62</strain>
    </source>
</reference>
<evidence type="ECO:0000313" key="8">
    <source>
        <dbReference type="Proteomes" id="UP000515960"/>
    </source>
</evidence>
<dbReference type="KEGG" id="ohi:H8790_07410"/>
<evidence type="ECO:0000256" key="6">
    <source>
        <dbReference type="SAM" id="Phobius"/>
    </source>
</evidence>
<feature type="transmembrane region" description="Helical" evidence="6">
    <location>
        <begin position="43"/>
        <end position="68"/>
    </location>
</feature>
<protein>
    <submittedName>
        <fullName evidence="7">Na/Pi cotransporter family protein</fullName>
    </submittedName>
</protein>
<keyword evidence="5 6" id="KW-0472">Membrane</keyword>
<feature type="transmembrane region" description="Helical" evidence="6">
    <location>
        <begin position="239"/>
        <end position="257"/>
    </location>
</feature>
<dbReference type="PANTHER" id="PTHR10010:SF46">
    <property type="entry name" value="SODIUM-DEPENDENT PHOSPHATE TRANSPORT PROTEIN 2B"/>
    <property type="match status" value="1"/>
</dbReference>
<gene>
    <name evidence="7" type="ORF">H8790_07410</name>
</gene>
<evidence type="ECO:0000256" key="5">
    <source>
        <dbReference type="ARBA" id="ARBA00023136"/>
    </source>
</evidence>
<feature type="transmembrane region" description="Helical" evidence="6">
    <location>
        <begin position="205"/>
        <end position="227"/>
    </location>
</feature>
<keyword evidence="4 6" id="KW-1133">Transmembrane helix</keyword>
<dbReference type="EMBL" id="CP060490">
    <property type="protein sequence ID" value="QNL43330.1"/>
    <property type="molecule type" value="Genomic_DNA"/>
</dbReference>
<dbReference type="Proteomes" id="UP000515960">
    <property type="component" value="Chromosome"/>
</dbReference>
<proteinExistence type="predicted"/>
<evidence type="ECO:0000256" key="3">
    <source>
        <dbReference type="ARBA" id="ARBA00022692"/>
    </source>
</evidence>
<evidence type="ECO:0000313" key="7">
    <source>
        <dbReference type="EMBL" id="QNL43330.1"/>
    </source>
</evidence>
<dbReference type="GO" id="GO:0005436">
    <property type="term" value="F:sodium:phosphate symporter activity"/>
    <property type="evidence" value="ECO:0007669"/>
    <property type="project" value="InterPro"/>
</dbReference>
<dbReference type="PANTHER" id="PTHR10010">
    <property type="entry name" value="SOLUTE CARRIER FAMILY 34 SODIUM PHOSPHATE , MEMBER 2-RELATED"/>
    <property type="match status" value="1"/>
</dbReference>
<dbReference type="GO" id="GO:0005886">
    <property type="term" value="C:plasma membrane"/>
    <property type="evidence" value="ECO:0007669"/>
    <property type="project" value="UniProtKB-SubCell"/>
</dbReference>